<dbReference type="Proteomes" id="UP001063228">
    <property type="component" value="Chromosome"/>
</dbReference>
<gene>
    <name evidence="1" type="ORF">K3169_19365</name>
</gene>
<reference evidence="1" key="1">
    <citation type="submission" date="2021-08" db="EMBL/GenBank/DDBJ databases">
        <title>Complete genome sequence of Pseudomonas phytophila.</title>
        <authorList>
            <person name="Weir B.S."/>
            <person name="Templeton M.D."/>
            <person name="Arshed S."/>
            <person name="Andersen M.T."/>
            <person name="Jayaraman J."/>
        </authorList>
    </citation>
    <scope>NUCLEOTIDE SEQUENCE</scope>
    <source>
        <strain evidence="1">ICMP 23753</strain>
    </source>
</reference>
<dbReference type="RefSeq" id="WP_122708850.1">
    <property type="nucleotide sequence ID" value="NZ_CP081201.1"/>
</dbReference>
<evidence type="ECO:0000313" key="1">
    <source>
        <dbReference type="EMBL" id="UXZ94516.1"/>
    </source>
</evidence>
<protein>
    <submittedName>
        <fullName evidence="1">Uncharacterized protein</fullName>
    </submittedName>
</protein>
<dbReference type="EMBL" id="CP081201">
    <property type="protein sequence ID" value="UXZ94516.1"/>
    <property type="molecule type" value="Genomic_DNA"/>
</dbReference>
<proteinExistence type="predicted"/>
<organism evidence="1 2">
    <name type="scientific">Pseudomonas phytophila</name>
    <dbReference type="NCBI Taxonomy" id="2867264"/>
    <lineage>
        <taxon>Bacteria</taxon>
        <taxon>Pseudomonadati</taxon>
        <taxon>Pseudomonadota</taxon>
        <taxon>Gammaproteobacteria</taxon>
        <taxon>Pseudomonadales</taxon>
        <taxon>Pseudomonadaceae</taxon>
        <taxon>Pseudomonas</taxon>
    </lineage>
</organism>
<accession>A0ABY6F9G0</accession>
<evidence type="ECO:0000313" key="2">
    <source>
        <dbReference type="Proteomes" id="UP001063228"/>
    </source>
</evidence>
<name>A0ABY6F9G0_9PSED</name>
<sequence length="91" mass="9608">MLSVEEQSVGRLLLGQHFAVVKDDGHFGCHAFSAGAAVSMALRCFAANRACRSALARDSFTTFDTLLAVVTLSRASALLQIKSIPISVLGI</sequence>
<keyword evidence="2" id="KW-1185">Reference proteome</keyword>